<name>A0A6P1MK43_9FIRM</name>
<feature type="signal peptide" evidence="1">
    <location>
        <begin position="1"/>
        <end position="28"/>
    </location>
</feature>
<evidence type="ECO:0008006" key="4">
    <source>
        <dbReference type="Google" id="ProtNLM"/>
    </source>
</evidence>
<dbReference type="RefSeq" id="WP_162361160.1">
    <property type="nucleotide sequence ID" value="NZ_CP047591.1"/>
</dbReference>
<evidence type="ECO:0000313" key="3">
    <source>
        <dbReference type="Proteomes" id="UP000463883"/>
    </source>
</evidence>
<dbReference type="Proteomes" id="UP000463883">
    <property type="component" value="Chromosome"/>
</dbReference>
<keyword evidence="1" id="KW-0732">Signal</keyword>
<accession>A0A6P1MK43</accession>
<evidence type="ECO:0000313" key="2">
    <source>
        <dbReference type="EMBL" id="QHI71385.1"/>
    </source>
</evidence>
<keyword evidence="3" id="KW-1185">Reference proteome</keyword>
<dbReference type="EMBL" id="CP047591">
    <property type="protein sequence ID" value="QHI71385.1"/>
    <property type="molecule type" value="Genomic_DNA"/>
</dbReference>
<sequence length="174" mass="19307">MKKLLNKRIFAVALALVMVFAMASVSFAAEKTNGTVHVNIYVQEVDRMGTSPVQTVLTTTPIQVTVQSGQSVKDAINKAVAEKSGLLTTAEWTGNFLKSATYDGVNYINEDSYSYDETTHENVYDGLSWMYFVNTPDNMPQSTNDYPTVSMGEKLLTSDASVTLSFEALEYRWK</sequence>
<organism evidence="2 3">
    <name type="scientific">Aminipila terrae</name>
    <dbReference type="NCBI Taxonomy" id="2697030"/>
    <lineage>
        <taxon>Bacteria</taxon>
        <taxon>Bacillati</taxon>
        <taxon>Bacillota</taxon>
        <taxon>Clostridia</taxon>
        <taxon>Peptostreptococcales</taxon>
        <taxon>Anaerovoracaceae</taxon>
        <taxon>Aminipila</taxon>
    </lineage>
</organism>
<dbReference type="KEGG" id="amic:Ami3637_02390"/>
<feature type="chain" id="PRO_5026650247" description="DUF4430 domain-containing protein" evidence="1">
    <location>
        <begin position="29"/>
        <end position="174"/>
    </location>
</feature>
<proteinExistence type="predicted"/>
<evidence type="ECO:0000256" key="1">
    <source>
        <dbReference type="SAM" id="SignalP"/>
    </source>
</evidence>
<dbReference type="AlphaFoldDB" id="A0A6P1MK43"/>
<protein>
    <recommendedName>
        <fullName evidence="4">DUF4430 domain-containing protein</fullName>
    </recommendedName>
</protein>
<reference evidence="2 3" key="1">
    <citation type="submission" date="2020-01" db="EMBL/GenBank/DDBJ databases">
        <title>Genomic analysis of Aminipila sp. CBA3637.</title>
        <authorList>
            <person name="Kim Y.B."/>
            <person name="Roh S.W."/>
        </authorList>
    </citation>
    <scope>NUCLEOTIDE SEQUENCE [LARGE SCALE GENOMIC DNA]</scope>
    <source>
        <strain evidence="2 3">CBA3637</strain>
    </source>
</reference>
<gene>
    <name evidence="2" type="ORF">Ami3637_02390</name>
</gene>